<feature type="transmembrane region" description="Helical" evidence="1">
    <location>
        <begin position="93"/>
        <end position="115"/>
    </location>
</feature>
<keyword evidence="3" id="KW-0378">Hydrolase</keyword>
<comment type="caution">
    <text evidence="3">The sequence shown here is derived from an EMBL/GenBank/DDBJ whole genome shotgun (WGS) entry which is preliminary data.</text>
</comment>
<dbReference type="RefSeq" id="WP_158424667.1">
    <property type="nucleotide sequence ID" value="NZ_JAOQJQ010000002.1"/>
</dbReference>
<keyword evidence="4" id="KW-1185">Reference proteome</keyword>
<accession>A0ABT2TJ76</accession>
<dbReference type="Proteomes" id="UP001652442">
    <property type="component" value="Unassembled WGS sequence"/>
</dbReference>
<evidence type="ECO:0000313" key="4">
    <source>
        <dbReference type="Proteomes" id="UP001652442"/>
    </source>
</evidence>
<feature type="transmembrane region" description="Helical" evidence="1">
    <location>
        <begin position="27"/>
        <end position="45"/>
    </location>
</feature>
<protein>
    <submittedName>
        <fullName evidence="3">Prepilin peptidase</fullName>
        <ecNumber evidence="3">3.4.23.43</ecNumber>
    </submittedName>
</protein>
<dbReference type="EC" id="3.4.23.43" evidence="3"/>
<feature type="transmembrane region" description="Helical" evidence="1">
    <location>
        <begin position="52"/>
        <end position="73"/>
    </location>
</feature>
<evidence type="ECO:0000256" key="1">
    <source>
        <dbReference type="SAM" id="Phobius"/>
    </source>
</evidence>
<gene>
    <name evidence="3" type="ORF">OCV88_05990</name>
</gene>
<dbReference type="GO" id="GO:0004190">
    <property type="term" value="F:aspartic-type endopeptidase activity"/>
    <property type="evidence" value="ECO:0007669"/>
    <property type="project" value="UniProtKB-EC"/>
</dbReference>
<dbReference type="EMBL" id="JAOQJQ010000002">
    <property type="protein sequence ID" value="MCU6761891.1"/>
    <property type="molecule type" value="Genomic_DNA"/>
</dbReference>
<keyword evidence="1" id="KW-1133">Transmembrane helix</keyword>
<evidence type="ECO:0000259" key="2">
    <source>
        <dbReference type="Pfam" id="PF01478"/>
    </source>
</evidence>
<dbReference type="InterPro" id="IPR000045">
    <property type="entry name" value="Prepilin_IV_endopep_pep"/>
</dbReference>
<feature type="domain" description="Prepilin type IV endopeptidase peptidase" evidence="2">
    <location>
        <begin position="16"/>
        <end position="109"/>
    </location>
</feature>
<keyword evidence="1" id="KW-0812">Transmembrane</keyword>
<dbReference type="Pfam" id="PF01478">
    <property type="entry name" value="Peptidase_A24"/>
    <property type="match status" value="1"/>
</dbReference>
<feature type="transmembrane region" description="Helical" evidence="1">
    <location>
        <begin position="152"/>
        <end position="172"/>
    </location>
</feature>
<organism evidence="3 4">
    <name type="scientific">Brotonthovivens ammoniilytica</name>
    <dbReference type="NCBI Taxonomy" id="2981725"/>
    <lineage>
        <taxon>Bacteria</taxon>
        <taxon>Bacillati</taxon>
        <taxon>Bacillota</taxon>
        <taxon>Clostridia</taxon>
        <taxon>Lachnospirales</taxon>
        <taxon>Lachnospiraceae</taxon>
        <taxon>Brotonthovivens</taxon>
    </lineage>
</organism>
<keyword evidence="1" id="KW-0472">Membrane</keyword>
<name>A0ABT2TJ76_9FIRM</name>
<evidence type="ECO:0000313" key="3">
    <source>
        <dbReference type="EMBL" id="MCU6761891.1"/>
    </source>
</evidence>
<reference evidence="3 4" key="1">
    <citation type="journal article" date="2021" name="ISME Commun">
        <title>Automated analysis of genomic sequences facilitates high-throughput and comprehensive description of bacteria.</title>
        <authorList>
            <person name="Hitch T.C.A."/>
        </authorList>
    </citation>
    <scope>NUCLEOTIDE SEQUENCE [LARGE SCALE GENOMIC DNA]</scope>
    <source>
        <strain evidence="3 4">Sanger_109</strain>
    </source>
</reference>
<dbReference type="Gene3D" id="1.20.120.1220">
    <property type="match status" value="1"/>
</dbReference>
<sequence>MNGSGKDLLLQLIISGAVIMDCRKGRIKNWLIAAGLLAGIMIQILEREIQPARLLAGVLFPVLCCSGLFIIRALGAGDIKLFMVIGVFQEFKYLVTCIVFSFAAGAVISFSRLLINKNLFESLWGFYRYIQQTITTGKIKYYPGRDNKKQQIHFSIAVLSGFLMTMGVKYVGAVTDFI</sequence>
<proteinExistence type="predicted"/>